<feature type="domain" description="Glycosyl transferase family 1" evidence="1">
    <location>
        <begin position="212"/>
        <end position="366"/>
    </location>
</feature>
<protein>
    <submittedName>
        <fullName evidence="3">Glycosyltransferase family 4 protein</fullName>
        <ecNumber evidence="3">2.4.-.-</ecNumber>
    </submittedName>
</protein>
<dbReference type="GO" id="GO:0016757">
    <property type="term" value="F:glycosyltransferase activity"/>
    <property type="evidence" value="ECO:0007669"/>
    <property type="project" value="UniProtKB-KW"/>
</dbReference>
<dbReference type="Gene3D" id="3.40.50.2000">
    <property type="entry name" value="Glycogen Phosphorylase B"/>
    <property type="match status" value="2"/>
</dbReference>
<dbReference type="InterPro" id="IPR050194">
    <property type="entry name" value="Glycosyltransferase_grp1"/>
</dbReference>
<dbReference type="PANTHER" id="PTHR45947:SF3">
    <property type="entry name" value="SULFOQUINOVOSYL TRANSFERASE SQD2"/>
    <property type="match status" value="1"/>
</dbReference>
<dbReference type="RefSeq" id="WP_311426124.1">
    <property type="nucleotide sequence ID" value="NZ_JAVRIA010000001.1"/>
</dbReference>
<evidence type="ECO:0000313" key="4">
    <source>
        <dbReference type="Proteomes" id="UP001259492"/>
    </source>
</evidence>
<dbReference type="InterPro" id="IPR001296">
    <property type="entry name" value="Glyco_trans_1"/>
</dbReference>
<gene>
    <name evidence="3" type="ORF">RM697_01770</name>
</gene>
<sequence>MKTKTLKIAIYSGKIPSTTFIERLIVGLSEQKHCIYLYGLLNFKPNYPNLVSIRGYNSKFSKLYTLVKYTFLLTVFKKGDKKKLDAILKSQSRYKLYNRVKYYPVLWDKPDIFHLQWAKGINEWIWVREFGIKFIVSLRGAHINYSPLANNKLAETYKLLFPKVDHFHAVSKAIAEEAEKYGANAKKIDVIYSGLDVVSSTSKHSETSYSNIKLISVGRSHWKKGYQYALDACKLLKDEGLHFTYTIVGVLKDVELLYQIEDLGLQSNVNLIGPIDYSEVEDYISKADVLILPSVEEGIANVVLEAMASDTLVITTDCGGMPEVIADNQNGFIVPVRNPEAIALAVKQIIKLSNTDLEIIKKAAKRTIVSQHSKQTMINGMVDMYNSTLIKL</sequence>
<name>A0ABU2YGT9_9FLAO</name>
<dbReference type="EMBL" id="JAVRIA010000001">
    <property type="protein sequence ID" value="MDT0557356.1"/>
    <property type="molecule type" value="Genomic_DNA"/>
</dbReference>
<dbReference type="PANTHER" id="PTHR45947">
    <property type="entry name" value="SULFOQUINOVOSYL TRANSFERASE SQD2"/>
    <property type="match status" value="1"/>
</dbReference>
<dbReference type="Pfam" id="PF00534">
    <property type="entry name" value="Glycos_transf_1"/>
    <property type="match status" value="1"/>
</dbReference>
<keyword evidence="4" id="KW-1185">Reference proteome</keyword>
<comment type="caution">
    <text evidence="3">The sequence shown here is derived from an EMBL/GenBank/DDBJ whole genome shotgun (WGS) entry which is preliminary data.</text>
</comment>
<proteinExistence type="predicted"/>
<evidence type="ECO:0000313" key="3">
    <source>
        <dbReference type="EMBL" id="MDT0557356.1"/>
    </source>
</evidence>
<dbReference type="InterPro" id="IPR028098">
    <property type="entry name" value="Glyco_trans_4-like_N"/>
</dbReference>
<organism evidence="3 4">
    <name type="scientific">Microcosmobacter mediterraneus</name>
    <dbReference type="NCBI Taxonomy" id="3075607"/>
    <lineage>
        <taxon>Bacteria</taxon>
        <taxon>Pseudomonadati</taxon>
        <taxon>Bacteroidota</taxon>
        <taxon>Flavobacteriia</taxon>
        <taxon>Flavobacteriales</taxon>
        <taxon>Flavobacteriaceae</taxon>
        <taxon>Microcosmobacter</taxon>
    </lineage>
</organism>
<dbReference type="CDD" id="cd03801">
    <property type="entry name" value="GT4_PimA-like"/>
    <property type="match status" value="1"/>
</dbReference>
<keyword evidence="3" id="KW-0808">Transferase</keyword>
<dbReference type="Pfam" id="PF13439">
    <property type="entry name" value="Glyco_transf_4"/>
    <property type="match status" value="1"/>
</dbReference>
<accession>A0ABU2YGT9</accession>
<evidence type="ECO:0000259" key="2">
    <source>
        <dbReference type="Pfam" id="PF13439"/>
    </source>
</evidence>
<reference evidence="3 4" key="1">
    <citation type="submission" date="2023-09" db="EMBL/GenBank/DDBJ databases">
        <authorList>
            <person name="Rey-Velasco X."/>
        </authorList>
    </citation>
    <scope>NUCLEOTIDE SEQUENCE [LARGE SCALE GENOMIC DNA]</scope>
    <source>
        <strain evidence="3 4">W332</strain>
    </source>
</reference>
<dbReference type="EC" id="2.4.-.-" evidence="3"/>
<dbReference type="Proteomes" id="UP001259492">
    <property type="component" value="Unassembled WGS sequence"/>
</dbReference>
<feature type="domain" description="Glycosyltransferase subfamily 4-like N-terminal" evidence="2">
    <location>
        <begin position="96"/>
        <end position="197"/>
    </location>
</feature>
<keyword evidence="3" id="KW-0328">Glycosyltransferase</keyword>
<dbReference type="SUPFAM" id="SSF53756">
    <property type="entry name" value="UDP-Glycosyltransferase/glycogen phosphorylase"/>
    <property type="match status" value="1"/>
</dbReference>
<evidence type="ECO:0000259" key="1">
    <source>
        <dbReference type="Pfam" id="PF00534"/>
    </source>
</evidence>